<evidence type="ECO:0000256" key="2">
    <source>
        <dbReference type="ARBA" id="ARBA00022723"/>
    </source>
</evidence>
<keyword evidence="2" id="KW-0479">Metal-binding</keyword>
<dbReference type="AlphaFoldDB" id="A0A7N2MY71"/>
<evidence type="ECO:0000256" key="4">
    <source>
        <dbReference type="SAM" id="MobiDB-lite"/>
    </source>
</evidence>
<evidence type="ECO:0008006" key="7">
    <source>
        <dbReference type="Google" id="ProtNLM"/>
    </source>
</evidence>
<dbReference type="EnsemblPlants" id="QL11p039515:mrna">
    <property type="protein sequence ID" value="QL11p039515:mrna:CDS:1"/>
    <property type="gene ID" value="QL11p039515"/>
</dbReference>
<dbReference type="InterPro" id="IPR036396">
    <property type="entry name" value="Cyt_P450_sf"/>
</dbReference>
<dbReference type="GO" id="GO:0016125">
    <property type="term" value="P:sterol metabolic process"/>
    <property type="evidence" value="ECO:0007669"/>
    <property type="project" value="TreeGrafter"/>
</dbReference>
<dbReference type="GO" id="GO:0004497">
    <property type="term" value="F:monooxygenase activity"/>
    <property type="evidence" value="ECO:0007669"/>
    <property type="project" value="InterPro"/>
</dbReference>
<dbReference type="Gramene" id="QL11p039515:mrna">
    <property type="protein sequence ID" value="QL11p039515:mrna:CDS:1"/>
    <property type="gene ID" value="QL11p039515"/>
</dbReference>
<dbReference type="EMBL" id="LRBV02000011">
    <property type="status" value="NOT_ANNOTATED_CDS"/>
    <property type="molecule type" value="Genomic_DNA"/>
</dbReference>
<dbReference type="OMA" id="TQWLAPQ"/>
<dbReference type="GO" id="GO:0005506">
    <property type="term" value="F:iron ion binding"/>
    <property type="evidence" value="ECO:0007669"/>
    <property type="project" value="InterPro"/>
</dbReference>
<dbReference type="InParanoid" id="A0A7N2MY71"/>
<dbReference type="Proteomes" id="UP000594261">
    <property type="component" value="Chromosome 11"/>
</dbReference>
<organism evidence="5 6">
    <name type="scientific">Quercus lobata</name>
    <name type="common">Valley oak</name>
    <dbReference type="NCBI Taxonomy" id="97700"/>
    <lineage>
        <taxon>Eukaryota</taxon>
        <taxon>Viridiplantae</taxon>
        <taxon>Streptophyta</taxon>
        <taxon>Embryophyta</taxon>
        <taxon>Tracheophyta</taxon>
        <taxon>Spermatophyta</taxon>
        <taxon>Magnoliopsida</taxon>
        <taxon>eudicotyledons</taxon>
        <taxon>Gunneridae</taxon>
        <taxon>Pentapetalae</taxon>
        <taxon>rosids</taxon>
        <taxon>fabids</taxon>
        <taxon>Fagales</taxon>
        <taxon>Fagaceae</taxon>
        <taxon>Quercus</taxon>
    </lineage>
</organism>
<name>A0A7N2MY71_QUELO</name>
<dbReference type="CDD" id="cd11071">
    <property type="entry name" value="CYP74"/>
    <property type="match status" value="1"/>
</dbReference>
<evidence type="ECO:0000313" key="6">
    <source>
        <dbReference type="Proteomes" id="UP000594261"/>
    </source>
</evidence>
<evidence type="ECO:0000313" key="5">
    <source>
        <dbReference type="EnsemblPlants" id="QL11p039515:mrna:CDS:1"/>
    </source>
</evidence>
<comment type="similarity">
    <text evidence="1">Belongs to the cytochrome P450 family.</text>
</comment>
<dbReference type="Gene3D" id="1.10.630.10">
    <property type="entry name" value="Cytochrome P450"/>
    <property type="match status" value="1"/>
</dbReference>
<dbReference type="PANTHER" id="PTHR24286">
    <property type="entry name" value="CYTOCHROME P450 26"/>
    <property type="match status" value="1"/>
</dbReference>
<protein>
    <recommendedName>
        <fullName evidence="7">Allene oxide synthase</fullName>
    </recommendedName>
</protein>
<sequence length="367" mass="41032">MSSNSSSSPSKLQSSSSNGSPSTDLPLKPIPGNYGLPFFGPIKDRLDYFYRQGKDTFFQTRIQEHQSTVFRTNMPPGPFISSNSNVIVLLDAISFPILFDTSKVQKLNVLDGTYMPSTAYFGGYRVCAFLDPSEPKHARLKGLFFSILASRHDKFIPLFRSCLSELSINIEDQVSDKGKSYFNTLSDSMSFDFVFRLFCDQNPLDTSIGSKGPTLVDKWLFFQLAPLMTLGLPKLFNILEDLLLHSIPLPPFLVKSSYKKLYNAFYASMSSSIFDEAQQRGIKRNEACHNLVFMAGFNAYGGMKTLFPALIKWVGLAGEKLHRQLCDEIRTIVRAEGGVTLSALDKMTLTKSVVYEALRIEPPVRGP</sequence>
<dbReference type="PANTHER" id="PTHR24286:SF302">
    <property type="entry name" value="ALLENE OXIDE SYNTHASE 2"/>
    <property type="match status" value="1"/>
</dbReference>
<feature type="compositionally biased region" description="Low complexity" evidence="4">
    <location>
        <begin position="1"/>
        <end position="22"/>
    </location>
</feature>
<evidence type="ECO:0000256" key="1">
    <source>
        <dbReference type="ARBA" id="ARBA00010617"/>
    </source>
</evidence>
<dbReference type="GO" id="GO:0016705">
    <property type="term" value="F:oxidoreductase activity, acting on paired donors, with incorporation or reduction of molecular oxygen"/>
    <property type="evidence" value="ECO:0007669"/>
    <property type="project" value="InterPro"/>
</dbReference>
<keyword evidence="3" id="KW-0408">Iron</keyword>
<proteinExistence type="inferred from homology"/>
<feature type="region of interest" description="Disordered" evidence="4">
    <location>
        <begin position="1"/>
        <end position="26"/>
    </location>
</feature>
<evidence type="ECO:0000256" key="3">
    <source>
        <dbReference type="ARBA" id="ARBA00023004"/>
    </source>
</evidence>
<keyword evidence="6" id="KW-1185">Reference proteome</keyword>
<accession>A0A7N2MY71</accession>
<reference evidence="5 6" key="1">
    <citation type="journal article" date="2016" name="G3 (Bethesda)">
        <title>First Draft Assembly and Annotation of the Genome of a California Endemic Oak Quercus lobata Nee (Fagaceae).</title>
        <authorList>
            <person name="Sork V.L."/>
            <person name="Fitz-Gibbon S.T."/>
            <person name="Puiu D."/>
            <person name="Crepeau M."/>
            <person name="Gugger P.F."/>
            <person name="Sherman R."/>
            <person name="Stevens K."/>
            <person name="Langley C.H."/>
            <person name="Pellegrini M."/>
            <person name="Salzberg S.L."/>
        </authorList>
    </citation>
    <scope>NUCLEOTIDE SEQUENCE [LARGE SCALE GENOMIC DNA]</scope>
    <source>
        <strain evidence="5 6">cv. SW786</strain>
    </source>
</reference>
<reference evidence="5" key="2">
    <citation type="submission" date="2021-01" db="UniProtKB">
        <authorList>
            <consortium name="EnsemblPlants"/>
        </authorList>
    </citation>
    <scope>IDENTIFICATION</scope>
</reference>
<dbReference type="GO" id="GO:0020037">
    <property type="term" value="F:heme binding"/>
    <property type="evidence" value="ECO:0007669"/>
    <property type="project" value="InterPro"/>
</dbReference>
<dbReference type="SUPFAM" id="SSF48264">
    <property type="entry name" value="Cytochrome P450"/>
    <property type="match status" value="1"/>
</dbReference>